<evidence type="ECO:0000313" key="1">
    <source>
        <dbReference type="EMBL" id="SYV95330.1"/>
    </source>
</evidence>
<proteinExistence type="predicted"/>
<reference evidence="2" key="1">
    <citation type="submission" date="2018-06" db="EMBL/GenBank/DDBJ databases">
        <authorList>
            <consortium name="Pathogen Informatics"/>
        </authorList>
    </citation>
    <scope>NUCLEOTIDE SEQUENCE [LARGE SCALE GENOMIC DNA]</scope>
    <source>
        <strain evidence="2">NCTC10115</strain>
    </source>
</reference>
<dbReference type="Gene3D" id="1.10.20.60">
    <property type="entry name" value="Glu-tRNAGln amidotransferase C subunit, N-terminal domain"/>
    <property type="match status" value="1"/>
</dbReference>
<dbReference type="EMBL" id="LS991952">
    <property type="protein sequence ID" value="SYV95330.1"/>
    <property type="molecule type" value="Genomic_DNA"/>
</dbReference>
<dbReference type="AlphaFoldDB" id="A0A3B0PHL5"/>
<dbReference type="Proteomes" id="UP000260136">
    <property type="component" value="Chromosome"/>
</dbReference>
<dbReference type="InterPro" id="IPR003837">
    <property type="entry name" value="GatC"/>
</dbReference>
<dbReference type="Pfam" id="PF02686">
    <property type="entry name" value="GatC"/>
    <property type="match status" value="1"/>
</dbReference>
<dbReference type="InterPro" id="IPR036113">
    <property type="entry name" value="Asp/Glu-ADT_sf_sub_c"/>
</dbReference>
<gene>
    <name evidence="1" type="ORF">NCTC10115_01353</name>
</gene>
<dbReference type="GO" id="GO:0006450">
    <property type="term" value="P:regulation of translational fidelity"/>
    <property type="evidence" value="ECO:0007669"/>
    <property type="project" value="InterPro"/>
</dbReference>
<evidence type="ECO:0000313" key="2">
    <source>
        <dbReference type="Proteomes" id="UP000260136"/>
    </source>
</evidence>
<name>A0A3B0PHL5_MYCGL</name>
<organism evidence="1 2">
    <name type="scientific">Mycoplasmoides gallisepticum</name>
    <name type="common">Mycoplasma gallisepticum</name>
    <dbReference type="NCBI Taxonomy" id="2096"/>
    <lineage>
        <taxon>Bacteria</taxon>
        <taxon>Bacillati</taxon>
        <taxon>Mycoplasmatota</taxon>
        <taxon>Mycoplasmoidales</taxon>
        <taxon>Mycoplasmoidaceae</taxon>
        <taxon>Mycoplasmoides</taxon>
    </lineage>
</organism>
<dbReference type="SUPFAM" id="SSF141000">
    <property type="entry name" value="Glu-tRNAGln amidotransferase C subunit"/>
    <property type="match status" value="1"/>
</dbReference>
<accession>A0A3B0PHL5</accession>
<protein>
    <submittedName>
        <fullName evidence="1">Aspartyl/glutamyl-tRNA amidotransferase subunit C-like protein</fullName>
    </submittedName>
</protein>
<dbReference type="NCBIfam" id="TIGR00135">
    <property type="entry name" value="gatC"/>
    <property type="match status" value="1"/>
</dbReference>
<sequence>MKINKDDLKKLSRLVMFELDDAQLEKLQVEFEDILSNFKQIEKLDTSNVKAMNYPISNSSNKLRDDRDVYQADQKIAQKTAKETLGDFVKV</sequence>
<dbReference type="RefSeq" id="WP_225306163.1">
    <property type="nucleotide sequence ID" value="NZ_CP044225.1"/>
</dbReference>
<keyword evidence="1" id="KW-0808">Transferase</keyword>
<dbReference type="GO" id="GO:0016740">
    <property type="term" value="F:transferase activity"/>
    <property type="evidence" value="ECO:0007669"/>
    <property type="project" value="UniProtKB-KW"/>
</dbReference>